<comment type="caution">
    <text evidence="1">The sequence shown here is derived from an EMBL/GenBank/DDBJ whole genome shotgun (WGS) entry which is preliminary data.</text>
</comment>
<dbReference type="AlphaFoldDB" id="A0A412T6R1"/>
<sequence>MYTNKENSTKLIRISPSVKKRLEIFQAGDTPNLCIDRMITFFEITGYNPRYASKNPTALVEKRIEDLVKIVKSQERDIFKPILEKMSNMNSGLQDAPDYVRLMNEIRDLKEKNRQLQQQVSENEKAVSDDNAGYADKLKRLAELVKYQLNPDRFVKVKFSDEVKIPINTLQLLIKKIDEEYVL</sequence>
<protein>
    <submittedName>
        <fullName evidence="1">Mobilization protein</fullName>
    </submittedName>
</protein>
<evidence type="ECO:0000313" key="2">
    <source>
        <dbReference type="Proteomes" id="UP000431177"/>
    </source>
</evidence>
<name>A0A412T6R1_BACSE</name>
<evidence type="ECO:0000313" key="1">
    <source>
        <dbReference type="EMBL" id="KAB5327695.1"/>
    </source>
</evidence>
<accession>A0A412T6R1</accession>
<dbReference type="EMBL" id="WCLA01000016">
    <property type="protein sequence ID" value="KAB5327695.1"/>
    <property type="molecule type" value="Genomic_DNA"/>
</dbReference>
<organism evidence="1 2">
    <name type="scientific">Bacteroides stercoris</name>
    <dbReference type="NCBI Taxonomy" id="46506"/>
    <lineage>
        <taxon>Bacteria</taxon>
        <taxon>Pseudomonadati</taxon>
        <taxon>Bacteroidota</taxon>
        <taxon>Bacteroidia</taxon>
        <taxon>Bacteroidales</taxon>
        <taxon>Bacteroidaceae</taxon>
        <taxon>Bacteroides</taxon>
    </lineage>
</organism>
<dbReference type="RefSeq" id="WP_117943642.1">
    <property type="nucleotide sequence ID" value="NZ_CAXTGL010000066.1"/>
</dbReference>
<dbReference type="NCBIfam" id="NF041200">
    <property type="entry name" value="mob_BfmA_Nterm"/>
    <property type="match status" value="1"/>
</dbReference>
<proteinExistence type="predicted"/>
<dbReference type="InterPro" id="IPR048012">
    <property type="entry name" value="BfmA-like_N"/>
</dbReference>
<gene>
    <name evidence="1" type="ORF">F9950_08885</name>
</gene>
<dbReference type="Proteomes" id="UP000431177">
    <property type="component" value="Unassembled WGS sequence"/>
</dbReference>
<reference evidence="1 2" key="1">
    <citation type="journal article" date="2019" name="Nat. Med.">
        <title>A library of human gut bacterial isolates paired with longitudinal multiomics data enables mechanistic microbiome research.</title>
        <authorList>
            <person name="Poyet M."/>
            <person name="Groussin M."/>
            <person name="Gibbons S.M."/>
            <person name="Avila-Pacheco J."/>
            <person name="Jiang X."/>
            <person name="Kearney S.M."/>
            <person name="Perrotta A.R."/>
            <person name="Berdy B."/>
            <person name="Zhao S."/>
            <person name="Lieberman T.D."/>
            <person name="Swanson P.K."/>
            <person name="Smith M."/>
            <person name="Roesemann S."/>
            <person name="Alexander J.E."/>
            <person name="Rich S.A."/>
            <person name="Livny J."/>
            <person name="Vlamakis H."/>
            <person name="Clish C."/>
            <person name="Bullock K."/>
            <person name="Deik A."/>
            <person name="Scott J."/>
            <person name="Pierce K.A."/>
            <person name="Xavier R.J."/>
            <person name="Alm E.J."/>
        </authorList>
    </citation>
    <scope>NUCLEOTIDE SEQUENCE [LARGE SCALE GENOMIC DNA]</scope>
    <source>
        <strain evidence="1 2">BIOML-A2</strain>
    </source>
</reference>